<dbReference type="Proteomes" id="UP000247781">
    <property type="component" value="Unassembled WGS sequence"/>
</dbReference>
<dbReference type="GO" id="GO:0051920">
    <property type="term" value="F:peroxiredoxin activity"/>
    <property type="evidence" value="ECO:0007669"/>
    <property type="project" value="InterPro"/>
</dbReference>
<dbReference type="RefSeq" id="WP_110316006.1">
    <property type="nucleotide sequence ID" value="NZ_QJJU01000005.1"/>
</dbReference>
<keyword evidence="3" id="KW-0575">Peroxidase</keyword>
<dbReference type="InterPro" id="IPR029032">
    <property type="entry name" value="AhpD-like"/>
</dbReference>
<sequence length="206" mass="22717">MTSYKYHSARIASASLPLQPDMQEAIDAIMRGAPPLVLFTTMARDRRLFFKFFNSGLLDRGNLTIREREIVIDRVTASCGAEYEWGVHVSAFAETAGLTEAQIASLVTGGPDDDCWADEDRALIRLCDGLQRNCTVDDEVWAQLAANHSDEAILELLMLAGTYRTVSYLVNGLRLPLEPGARRFPAYSTAGKDTQCDTPRSVGPRS</sequence>
<organism evidence="3 4">
    <name type="scientific">Mycolicibacterium moriokaense</name>
    <dbReference type="NCBI Taxonomy" id="39691"/>
    <lineage>
        <taxon>Bacteria</taxon>
        <taxon>Bacillati</taxon>
        <taxon>Actinomycetota</taxon>
        <taxon>Actinomycetes</taxon>
        <taxon>Mycobacteriales</taxon>
        <taxon>Mycobacteriaceae</taxon>
        <taxon>Mycolicibacterium</taxon>
    </lineage>
</organism>
<feature type="region of interest" description="Disordered" evidence="1">
    <location>
        <begin position="186"/>
        <end position="206"/>
    </location>
</feature>
<feature type="domain" description="Carboxymuconolactone decarboxylase-like" evidence="2">
    <location>
        <begin position="53"/>
        <end position="112"/>
    </location>
</feature>
<gene>
    <name evidence="3" type="ORF">C8E89_105261</name>
</gene>
<reference evidence="3 4" key="2">
    <citation type="submission" date="2018-06" db="EMBL/GenBank/DDBJ databases">
        <title>Sequencing of bacterial isolates from soil warming experiment in Harvard Forest, Massachusetts, USA.</title>
        <authorList>
            <person name="Deangelis K.PhD."/>
        </authorList>
    </citation>
    <scope>NUCLEOTIDE SEQUENCE [LARGE SCALE GENOMIC DNA]</scope>
    <source>
        <strain evidence="3 4">GAS496</strain>
    </source>
</reference>
<dbReference type="EMBL" id="QJJU01000005">
    <property type="protein sequence ID" value="PXX09907.1"/>
    <property type="molecule type" value="Genomic_DNA"/>
</dbReference>
<dbReference type="AlphaFoldDB" id="A0A318HIP4"/>
<name>A0A318HIP4_9MYCO</name>
<dbReference type="OrthoDB" id="4704294at2"/>
<proteinExistence type="predicted"/>
<dbReference type="Pfam" id="PF02627">
    <property type="entry name" value="CMD"/>
    <property type="match status" value="1"/>
</dbReference>
<dbReference type="InterPro" id="IPR003779">
    <property type="entry name" value="CMD-like"/>
</dbReference>
<dbReference type="SUPFAM" id="SSF69118">
    <property type="entry name" value="AhpD-like"/>
    <property type="match status" value="1"/>
</dbReference>
<comment type="caution">
    <text evidence="3">The sequence shown here is derived from an EMBL/GenBank/DDBJ whole genome shotgun (WGS) entry which is preliminary data.</text>
</comment>
<keyword evidence="4" id="KW-1185">Reference proteome</keyword>
<reference evidence="4" key="1">
    <citation type="submission" date="2018-05" db="EMBL/GenBank/DDBJ databases">
        <authorList>
            <person name="Deangelis K."/>
            <person name="Huntemann M."/>
            <person name="Clum A."/>
            <person name="Pillay M."/>
            <person name="Palaniappan K."/>
            <person name="Varghese N."/>
            <person name="Mikhailova N."/>
            <person name="Stamatis D."/>
            <person name="Reddy T."/>
            <person name="Daum C."/>
            <person name="Shapiro N."/>
            <person name="Ivanova N."/>
            <person name="Kyrpides N."/>
            <person name="Woyke T."/>
        </authorList>
    </citation>
    <scope>NUCLEOTIDE SEQUENCE [LARGE SCALE GENOMIC DNA]</scope>
    <source>
        <strain evidence="4">GAS496</strain>
    </source>
</reference>
<keyword evidence="3" id="KW-0560">Oxidoreductase</keyword>
<evidence type="ECO:0000313" key="4">
    <source>
        <dbReference type="Proteomes" id="UP000247781"/>
    </source>
</evidence>
<evidence type="ECO:0000259" key="2">
    <source>
        <dbReference type="Pfam" id="PF02627"/>
    </source>
</evidence>
<dbReference type="PANTHER" id="PTHR34846">
    <property type="entry name" value="4-CARBOXYMUCONOLACTONE DECARBOXYLASE FAMILY PROTEIN (AFU_ORTHOLOGUE AFUA_6G11590)"/>
    <property type="match status" value="1"/>
</dbReference>
<accession>A0A318HIP4</accession>
<evidence type="ECO:0000313" key="3">
    <source>
        <dbReference type="EMBL" id="PXX09907.1"/>
    </source>
</evidence>
<evidence type="ECO:0000256" key="1">
    <source>
        <dbReference type="SAM" id="MobiDB-lite"/>
    </source>
</evidence>
<dbReference type="Gene3D" id="1.20.1290.10">
    <property type="entry name" value="AhpD-like"/>
    <property type="match status" value="1"/>
</dbReference>
<dbReference type="PANTHER" id="PTHR34846:SF5">
    <property type="entry name" value="CARBOXYMUCONOLACTONE DECARBOXYLASE-LIKE DOMAIN-CONTAINING PROTEIN"/>
    <property type="match status" value="1"/>
</dbReference>
<protein>
    <submittedName>
        <fullName evidence="3">Alkylhydroperoxidase family enzyme</fullName>
    </submittedName>
</protein>